<dbReference type="AlphaFoldDB" id="A0AAV1B6X3"/>
<accession>A0AAV1B6X3</accession>
<organism evidence="1 2">
    <name type="scientific">Vicia faba</name>
    <name type="common">Broad bean</name>
    <name type="synonym">Faba vulgaris</name>
    <dbReference type="NCBI Taxonomy" id="3906"/>
    <lineage>
        <taxon>Eukaryota</taxon>
        <taxon>Viridiplantae</taxon>
        <taxon>Streptophyta</taxon>
        <taxon>Embryophyta</taxon>
        <taxon>Tracheophyta</taxon>
        <taxon>Spermatophyta</taxon>
        <taxon>Magnoliopsida</taxon>
        <taxon>eudicotyledons</taxon>
        <taxon>Gunneridae</taxon>
        <taxon>Pentapetalae</taxon>
        <taxon>rosids</taxon>
        <taxon>fabids</taxon>
        <taxon>Fabales</taxon>
        <taxon>Fabaceae</taxon>
        <taxon>Papilionoideae</taxon>
        <taxon>50 kb inversion clade</taxon>
        <taxon>NPAAA clade</taxon>
        <taxon>Hologalegina</taxon>
        <taxon>IRL clade</taxon>
        <taxon>Fabeae</taxon>
        <taxon>Vicia</taxon>
    </lineage>
</organism>
<evidence type="ECO:0000313" key="2">
    <source>
        <dbReference type="Proteomes" id="UP001157006"/>
    </source>
</evidence>
<protein>
    <submittedName>
        <fullName evidence="1">Uncharacterized protein</fullName>
    </submittedName>
</protein>
<name>A0AAV1B6X3_VICFA</name>
<keyword evidence="2" id="KW-1185">Reference proteome</keyword>
<evidence type="ECO:0000313" key="1">
    <source>
        <dbReference type="EMBL" id="CAI8618008.1"/>
    </source>
</evidence>
<reference evidence="1 2" key="1">
    <citation type="submission" date="2023-01" db="EMBL/GenBank/DDBJ databases">
        <authorList>
            <person name="Kreplak J."/>
        </authorList>
    </citation>
    <scope>NUCLEOTIDE SEQUENCE [LARGE SCALE GENOMIC DNA]</scope>
</reference>
<gene>
    <name evidence="1" type="ORF">VFH_VI103000</name>
</gene>
<dbReference type="EMBL" id="OX451741">
    <property type="protein sequence ID" value="CAI8618008.1"/>
    <property type="molecule type" value="Genomic_DNA"/>
</dbReference>
<dbReference type="Proteomes" id="UP001157006">
    <property type="component" value="Chromosome 6"/>
</dbReference>
<sequence length="296" mass="33487">MWRKIEGIDESFFHVTEDVHVTDIANHSILHDGHIWLEYIVGDKTKRAPNPNIVDVGEKSDDVEDEDSVGIRFRNNEEERVNDDNGGFLVVEVDRPDEGNRVEISGKKLRYKLRANNDASTVRSPKKLKLCVPLRVIGGKPSSSKVLEQDEIMKVKSWVVAESVKQQAKNEELAANANEEVVDPIVDYFDGGIDAQVKALVASVEAEYQETQTKFCLTGPFQWLLPISYDSKMFGVGVFWEILQFVQNAYGLLYVGFAGWFFYVYGSNNMAVFMFCSKVLDINVQNFCLVMKNLVA</sequence>
<proteinExistence type="predicted"/>